<dbReference type="AlphaFoldDB" id="A0A1M7Z1D9"/>
<dbReference type="RefSeq" id="WP_073586121.1">
    <property type="nucleotide sequence ID" value="NZ_AP024898.1"/>
</dbReference>
<dbReference type="EMBL" id="FRFG01000073">
    <property type="protein sequence ID" value="SHO58681.1"/>
    <property type="molecule type" value="Genomic_DNA"/>
</dbReference>
<evidence type="ECO:0008006" key="10">
    <source>
        <dbReference type="Google" id="ProtNLM"/>
    </source>
</evidence>
<dbReference type="InterPro" id="IPR007140">
    <property type="entry name" value="DUF350"/>
</dbReference>
<accession>A0A1M7Z1D9</accession>
<dbReference type="OrthoDB" id="5573330at2"/>
<keyword evidence="6 7" id="KW-0472">Membrane</keyword>
<feature type="transmembrane region" description="Helical" evidence="7">
    <location>
        <begin position="118"/>
        <end position="138"/>
    </location>
</feature>
<comment type="subcellular location">
    <subcellularLocation>
        <location evidence="1">Cell membrane</location>
        <topology evidence="1">Multi-pass membrane protein</topology>
    </subcellularLocation>
</comment>
<evidence type="ECO:0000256" key="6">
    <source>
        <dbReference type="ARBA" id="ARBA00023136"/>
    </source>
</evidence>
<evidence type="ECO:0000256" key="1">
    <source>
        <dbReference type="ARBA" id="ARBA00004651"/>
    </source>
</evidence>
<keyword evidence="9" id="KW-1185">Reference proteome</keyword>
<dbReference type="Pfam" id="PF03994">
    <property type="entry name" value="DUF350"/>
    <property type="match status" value="1"/>
</dbReference>
<organism evidence="8 9">
    <name type="scientific">Vibrio quintilis</name>
    <dbReference type="NCBI Taxonomy" id="1117707"/>
    <lineage>
        <taxon>Bacteria</taxon>
        <taxon>Pseudomonadati</taxon>
        <taxon>Pseudomonadota</taxon>
        <taxon>Gammaproteobacteria</taxon>
        <taxon>Vibrionales</taxon>
        <taxon>Vibrionaceae</taxon>
        <taxon>Vibrio</taxon>
    </lineage>
</organism>
<dbReference type="GO" id="GO:0005886">
    <property type="term" value="C:plasma membrane"/>
    <property type="evidence" value="ECO:0007669"/>
    <property type="project" value="UniProtKB-SubCell"/>
</dbReference>
<evidence type="ECO:0000256" key="2">
    <source>
        <dbReference type="ARBA" id="ARBA00005779"/>
    </source>
</evidence>
<evidence type="ECO:0000313" key="8">
    <source>
        <dbReference type="EMBL" id="SHO58681.1"/>
    </source>
</evidence>
<evidence type="ECO:0000256" key="4">
    <source>
        <dbReference type="ARBA" id="ARBA00022692"/>
    </source>
</evidence>
<feature type="transmembrane region" description="Helical" evidence="7">
    <location>
        <begin position="52"/>
        <end position="72"/>
    </location>
</feature>
<evidence type="ECO:0000313" key="9">
    <source>
        <dbReference type="Proteomes" id="UP000184600"/>
    </source>
</evidence>
<feature type="transmembrane region" description="Helical" evidence="7">
    <location>
        <begin position="20"/>
        <end position="40"/>
    </location>
</feature>
<dbReference type="PANTHER" id="PTHR40043:SF1">
    <property type="entry name" value="UPF0719 INNER MEMBRANE PROTEIN YJFL"/>
    <property type="match status" value="1"/>
</dbReference>
<keyword evidence="3" id="KW-1003">Cell membrane</keyword>
<evidence type="ECO:0000256" key="3">
    <source>
        <dbReference type="ARBA" id="ARBA00022475"/>
    </source>
</evidence>
<feature type="transmembrane region" description="Helical" evidence="7">
    <location>
        <begin position="84"/>
        <end position="106"/>
    </location>
</feature>
<name>A0A1M7Z1D9_9VIBR</name>
<dbReference type="PANTHER" id="PTHR40043">
    <property type="entry name" value="UPF0719 INNER MEMBRANE PROTEIN YJFL"/>
    <property type="match status" value="1"/>
</dbReference>
<protein>
    <recommendedName>
        <fullName evidence="10">Inner membrane protein YjfL</fullName>
    </recommendedName>
</protein>
<sequence>MFNSEHFNLMESLSGVLPFLAYFVTAVVMTGIFTFLYTLSTPHDELKLIKENNVSAAISFVGALIGFIIPLTTAMNVSANIVDFVVWGIIALLVQIILFYLIRFPFPKVIERIKNGETAMGVLIAGISIAIGALNATAMNY</sequence>
<dbReference type="STRING" id="1117707.VQ7734_04453"/>
<reference evidence="9" key="1">
    <citation type="submission" date="2016-12" db="EMBL/GenBank/DDBJ databases">
        <authorList>
            <person name="Rodrigo-Torres L."/>
            <person name="Arahal R.D."/>
            <person name="Lucena T."/>
        </authorList>
    </citation>
    <scope>NUCLEOTIDE SEQUENCE [LARGE SCALE GENOMIC DNA]</scope>
</reference>
<evidence type="ECO:0000256" key="7">
    <source>
        <dbReference type="SAM" id="Phobius"/>
    </source>
</evidence>
<keyword evidence="5 7" id="KW-1133">Transmembrane helix</keyword>
<proteinExistence type="inferred from homology"/>
<gene>
    <name evidence="8" type="ORF">VQ7734_04453</name>
</gene>
<comment type="similarity">
    <text evidence="2">Belongs to the UPF0719 family.</text>
</comment>
<dbReference type="Proteomes" id="UP000184600">
    <property type="component" value="Unassembled WGS sequence"/>
</dbReference>
<evidence type="ECO:0000256" key="5">
    <source>
        <dbReference type="ARBA" id="ARBA00022989"/>
    </source>
</evidence>
<keyword evidence="4 7" id="KW-0812">Transmembrane</keyword>